<sequence>METNEPYGDRLARTEWLITELRRRAETCEDPNERTNLHRSADALVRLATAIRP</sequence>
<dbReference type="EMBL" id="JACHMY010000001">
    <property type="protein sequence ID" value="MBB5839181.1"/>
    <property type="molecule type" value="Genomic_DNA"/>
</dbReference>
<proteinExistence type="predicted"/>
<name>A0A7W9JBP2_9ACTN</name>
<keyword evidence="2" id="KW-1185">Reference proteome</keyword>
<dbReference type="AlphaFoldDB" id="A0A7W9JBP2"/>
<accession>A0A7W9JBP2</accession>
<dbReference type="Proteomes" id="UP000549971">
    <property type="component" value="Unassembled WGS sequence"/>
</dbReference>
<comment type="caution">
    <text evidence="1">The sequence shown here is derived from an EMBL/GenBank/DDBJ whole genome shotgun (WGS) entry which is preliminary data.</text>
</comment>
<evidence type="ECO:0000313" key="1">
    <source>
        <dbReference type="EMBL" id="MBB5839181.1"/>
    </source>
</evidence>
<reference evidence="1 2" key="1">
    <citation type="submission" date="2020-08" db="EMBL/GenBank/DDBJ databases">
        <title>Sequencing the genomes of 1000 actinobacteria strains.</title>
        <authorList>
            <person name="Klenk H.-P."/>
        </authorList>
    </citation>
    <scope>NUCLEOTIDE SEQUENCE [LARGE SCALE GENOMIC DNA]</scope>
    <source>
        <strain evidence="1 2">DSM 28967</strain>
    </source>
</reference>
<evidence type="ECO:0000313" key="2">
    <source>
        <dbReference type="Proteomes" id="UP000549971"/>
    </source>
</evidence>
<gene>
    <name evidence="1" type="ORF">HDA39_005915</name>
</gene>
<organism evidence="1 2">
    <name type="scientific">Kribbella italica</name>
    <dbReference type="NCBI Taxonomy" id="1540520"/>
    <lineage>
        <taxon>Bacteria</taxon>
        <taxon>Bacillati</taxon>
        <taxon>Actinomycetota</taxon>
        <taxon>Actinomycetes</taxon>
        <taxon>Propionibacteriales</taxon>
        <taxon>Kribbellaceae</taxon>
        <taxon>Kribbella</taxon>
    </lineage>
</organism>
<protein>
    <submittedName>
        <fullName evidence="1">Uncharacterized protein</fullName>
    </submittedName>
</protein>
<dbReference type="RefSeq" id="WP_184800658.1">
    <property type="nucleotide sequence ID" value="NZ_JACHMY010000001.1"/>
</dbReference>